<evidence type="ECO:0000313" key="6">
    <source>
        <dbReference type="EMBL" id="AFJ69589.1"/>
    </source>
</evidence>
<dbReference type="GO" id="GO:0005634">
    <property type="term" value="C:nucleus"/>
    <property type="evidence" value="ECO:0007669"/>
    <property type="project" value="TreeGrafter"/>
</dbReference>
<evidence type="ECO:0000256" key="3">
    <source>
        <dbReference type="ARBA" id="ARBA00022771"/>
    </source>
</evidence>
<protein>
    <submittedName>
        <fullName evidence="6">Zpr1-type zinc finger-containing protein</fullName>
    </submittedName>
</protein>
<evidence type="ECO:0000259" key="5">
    <source>
        <dbReference type="SMART" id="SM00709"/>
    </source>
</evidence>
<dbReference type="PANTHER" id="PTHR10876">
    <property type="entry name" value="ZINC FINGER PROTEIN ZPR1"/>
    <property type="match status" value="1"/>
</dbReference>
<dbReference type="InterPro" id="IPR040141">
    <property type="entry name" value="ZPR1"/>
</dbReference>
<dbReference type="EMBL" id="JU980526">
    <property type="protein sequence ID" value="AFJ69589.1"/>
    <property type="molecule type" value="mRNA"/>
</dbReference>
<feature type="non-terminal residue" evidence="6">
    <location>
        <position position="124"/>
    </location>
</feature>
<evidence type="ECO:0000256" key="2">
    <source>
        <dbReference type="ARBA" id="ARBA00022723"/>
    </source>
</evidence>
<sequence length="124" mass="13194">MGEAVSCLTDIPFFKEALIMAFTCADCGYRNNEIKGGGAIPPQGVLTRLLVEGQDDLARDVLKGDTAGIHIPELELEITQGSLGGFFTSVEGLLGKIREHLQEGNPFGVGDSAVKHHLGEEEGK</sequence>
<dbReference type="FunFam" id="2.60.120.1040:FF:000006">
    <property type="entry name" value="Zinc finger protein zpr1"/>
    <property type="match status" value="1"/>
</dbReference>
<evidence type="ECO:0000256" key="1">
    <source>
        <dbReference type="ARBA" id="ARBA00008354"/>
    </source>
</evidence>
<dbReference type="SMART" id="SM00709">
    <property type="entry name" value="Zpr1"/>
    <property type="match status" value="1"/>
</dbReference>
<gene>
    <name evidence="6" type="ORF">NGATSA_3035800</name>
</gene>
<keyword evidence="3" id="KW-0863">Zinc-finger</keyword>
<proteinExistence type="evidence at transcript level"/>
<evidence type="ECO:0000256" key="4">
    <source>
        <dbReference type="ARBA" id="ARBA00022833"/>
    </source>
</evidence>
<dbReference type="InterPro" id="IPR042451">
    <property type="entry name" value="ZPR1_A/B_dom"/>
</dbReference>
<dbReference type="Pfam" id="PF22794">
    <property type="entry name" value="jr-ZPR1"/>
    <property type="match status" value="1"/>
</dbReference>
<dbReference type="PANTHER" id="PTHR10876:SF0">
    <property type="entry name" value="ZINC FINGER PROTEIN ZPR1"/>
    <property type="match status" value="1"/>
</dbReference>
<dbReference type="InterPro" id="IPR004457">
    <property type="entry name" value="Znf_ZPR1"/>
</dbReference>
<dbReference type="Gene3D" id="2.20.25.420">
    <property type="entry name" value="ZPR1, zinc finger domain"/>
    <property type="match status" value="1"/>
</dbReference>
<feature type="domain" description="Zinc finger ZPR1-type" evidence="5">
    <location>
        <begin position="2"/>
        <end position="117"/>
    </location>
</feature>
<dbReference type="GO" id="GO:0008270">
    <property type="term" value="F:zinc ion binding"/>
    <property type="evidence" value="ECO:0007669"/>
    <property type="project" value="UniProtKB-KW"/>
</dbReference>
<dbReference type="NCBIfam" id="TIGR00310">
    <property type="entry name" value="ZPR1_znf"/>
    <property type="match status" value="1"/>
</dbReference>
<name>I2CRQ6_NANGC</name>
<dbReference type="InterPro" id="IPR056180">
    <property type="entry name" value="ZPR1_jr_dom"/>
</dbReference>
<dbReference type="Pfam" id="PF03367">
    <property type="entry name" value="Zn_ribbon_ZPR1"/>
    <property type="match status" value="1"/>
</dbReference>
<reference evidence="6" key="2">
    <citation type="journal article" date="2012" name="Nat. Commun.">
        <title>Draft genome sequence and genetic transformation of the oleaginous alga Nannochloropis gaditana.</title>
        <authorList>
            <person name="Radakovits R."/>
            <person name="Jinkerson R.E."/>
            <person name="Fuerstenberg S.I."/>
            <person name="Tae H."/>
            <person name="Settlage R.E."/>
            <person name="Boore J.L."/>
            <person name="Posewitz M.C."/>
        </authorList>
    </citation>
    <scope>NUCLEOTIDE SEQUENCE</scope>
    <source>
        <strain evidence="6">CCMP526</strain>
    </source>
</reference>
<keyword evidence="4" id="KW-0862">Zinc</keyword>
<comment type="similarity">
    <text evidence="1">Belongs to the ZPR1 family.</text>
</comment>
<dbReference type="Gene3D" id="2.60.120.1040">
    <property type="entry name" value="ZPR1, A/B domain"/>
    <property type="match status" value="1"/>
</dbReference>
<dbReference type="InterPro" id="IPR042452">
    <property type="entry name" value="ZPR1_Znf1/2"/>
</dbReference>
<organism evidence="6">
    <name type="scientific">Nannochloropsis gaditana (strain CCMP526)</name>
    <name type="common">Green microalga</name>
    <name type="synonym">Microchloropsis gaditana</name>
    <dbReference type="NCBI Taxonomy" id="1093141"/>
    <lineage>
        <taxon>Eukaryota</taxon>
        <taxon>Sar</taxon>
        <taxon>Stramenopiles</taxon>
        <taxon>Ochrophyta</taxon>
        <taxon>Eustigmatophyceae</taxon>
        <taxon>Eustigmatales</taxon>
        <taxon>Monodopsidaceae</taxon>
        <taxon>Nannochloropsis</taxon>
    </lineage>
</organism>
<reference evidence="6" key="1">
    <citation type="journal article" date="2012" name="Bioengineered">
        <title>Additional insights into the genome of the oleaginous model alga Nannochloropsis gaditana.</title>
        <authorList>
            <person name="Jinkerson R.E."/>
            <person name="Radakovits R."/>
            <person name="Posewitz M.C."/>
        </authorList>
    </citation>
    <scope>NUCLEOTIDE SEQUENCE</scope>
    <source>
        <strain evidence="6">CCMP526</strain>
    </source>
</reference>
<dbReference type="AlphaFoldDB" id="I2CRQ6"/>
<accession>I2CRQ6</accession>
<keyword evidence="2" id="KW-0479">Metal-binding</keyword>